<dbReference type="InterPro" id="IPR025109">
    <property type="entry name" value="DUF4031"/>
</dbReference>
<dbReference type="Proteomes" id="UP000287830">
    <property type="component" value="Unassembled WGS sequence"/>
</dbReference>
<organism evidence="2 3">
    <name type="scientific">Streptomyces chrestomyceticus JCM 4735</name>
    <dbReference type="NCBI Taxonomy" id="1306181"/>
    <lineage>
        <taxon>Bacteria</taxon>
        <taxon>Bacillati</taxon>
        <taxon>Actinomycetota</taxon>
        <taxon>Actinomycetes</taxon>
        <taxon>Kitasatosporales</taxon>
        <taxon>Streptomycetaceae</taxon>
        <taxon>Streptomyces</taxon>
    </lineage>
</organism>
<comment type="caution">
    <text evidence="2">The sequence shown here is derived from an EMBL/GenBank/DDBJ whole genome shotgun (WGS) entry which is preliminary data.</text>
</comment>
<accession>A0A7U9KZ03</accession>
<reference evidence="2 3" key="1">
    <citation type="submission" date="2018-11" db="EMBL/GenBank/DDBJ databases">
        <title>Whole genome sequence of Streptomyces chrestomyceticus NBRC 13444(T).</title>
        <authorList>
            <person name="Komaki H."/>
            <person name="Tamura T."/>
        </authorList>
    </citation>
    <scope>NUCLEOTIDE SEQUENCE [LARGE SCALE GENOMIC DNA]</scope>
    <source>
        <strain evidence="2 3">NBRC 13444</strain>
    </source>
</reference>
<protein>
    <recommendedName>
        <fullName evidence="1">DUF4031 domain-containing protein</fullName>
    </recommendedName>
</protein>
<sequence length="106" mass="12318">MSVYVDEIKDYTTVSKMRGLRYTHWCHLLADDIEELHAFAQRLGLRMTWFQDHAYRWHYDLTAGKRAMAVRYGAQEVDHHFVAELLAKRREAIGLPAVETPGGDRG</sequence>
<evidence type="ECO:0000313" key="3">
    <source>
        <dbReference type="Proteomes" id="UP000287830"/>
    </source>
</evidence>
<evidence type="ECO:0000259" key="1">
    <source>
        <dbReference type="Pfam" id="PF13223"/>
    </source>
</evidence>
<dbReference type="GeneID" id="95624596"/>
<dbReference type="AlphaFoldDB" id="A0A7U9KZ03"/>
<name>A0A7U9KZ03_9ACTN</name>
<dbReference type="Pfam" id="PF13223">
    <property type="entry name" value="DUF4031"/>
    <property type="match status" value="1"/>
</dbReference>
<evidence type="ECO:0000313" key="2">
    <source>
        <dbReference type="EMBL" id="GCD38022.1"/>
    </source>
</evidence>
<dbReference type="OrthoDB" id="9808993at2"/>
<gene>
    <name evidence="2" type="ORF">OEIGOIKO_05832</name>
</gene>
<dbReference type="EMBL" id="BHZC01000001">
    <property type="protein sequence ID" value="GCD38022.1"/>
    <property type="molecule type" value="Genomic_DNA"/>
</dbReference>
<proteinExistence type="predicted"/>
<feature type="domain" description="DUF4031" evidence="1">
    <location>
        <begin position="21"/>
        <end position="87"/>
    </location>
</feature>
<dbReference type="RefSeq" id="WP_125047328.1">
    <property type="nucleotide sequence ID" value="NZ_BHZC01000001.1"/>
</dbReference>